<reference evidence="3" key="1">
    <citation type="submission" date="2019-09" db="EMBL/GenBank/DDBJ databases">
        <authorList>
            <person name="Li J."/>
        </authorList>
    </citation>
    <scope>NUCLEOTIDE SEQUENCE [LARGE SCALE GENOMIC DNA]</scope>
    <source>
        <strain evidence="3">JCM 14732</strain>
    </source>
</reference>
<evidence type="ECO:0000259" key="2">
    <source>
        <dbReference type="Pfam" id="PF02470"/>
    </source>
</evidence>
<accession>A0A5M4FAH1</accession>
<name>A0A5M4FAH1_9ACTN</name>
<feature type="region of interest" description="Disordered" evidence="1">
    <location>
        <begin position="422"/>
        <end position="463"/>
    </location>
</feature>
<dbReference type="Pfam" id="PF02470">
    <property type="entry name" value="MlaD"/>
    <property type="match status" value="1"/>
</dbReference>
<evidence type="ECO:0000313" key="3">
    <source>
        <dbReference type="EMBL" id="KAA1394239.1"/>
    </source>
</evidence>
<dbReference type="OrthoDB" id="5242119at2"/>
<dbReference type="PANTHER" id="PTHR33371:SF4">
    <property type="entry name" value="INTERMEMBRANE PHOSPHOLIPID TRANSPORT SYSTEM BINDING PROTEIN MLAD"/>
    <property type="match status" value="1"/>
</dbReference>
<feature type="domain" description="Mce/MlaD" evidence="2">
    <location>
        <begin position="31"/>
        <end position="107"/>
    </location>
</feature>
<proteinExistence type="predicted"/>
<evidence type="ECO:0000313" key="4">
    <source>
        <dbReference type="Proteomes" id="UP000380867"/>
    </source>
</evidence>
<dbReference type="InterPro" id="IPR003399">
    <property type="entry name" value="Mce/MlaD"/>
</dbReference>
<dbReference type="RefSeq" id="WP_149690849.1">
    <property type="nucleotide sequence ID" value="NZ_SDPQ02000004.1"/>
</dbReference>
<gene>
    <name evidence="3" type="ORF">ESP70_018730</name>
</gene>
<dbReference type="Proteomes" id="UP000380867">
    <property type="component" value="Unassembled WGS sequence"/>
</dbReference>
<dbReference type="InterPro" id="IPR052336">
    <property type="entry name" value="MlaD_Phospholipid_Transporter"/>
</dbReference>
<dbReference type="EMBL" id="SDPQ02000004">
    <property type="protein sequence ID" value="KAA1394239.1"/>
    <property type="molecule type" value="Genomic_DNA"/>
</dbReference>
<keyword evidence="4" id="KW-1185">Reference proteome</keyword>
<protein>
    <submittedName>
        <fullName evidence="3">MCE family protein</fullName>
    </submittedName>
</protein>
<dbReference type="AlphaFoldDB" id="A0A5M4FAH1"/>
<sequence length="463" mass="49064">MNKILRVALVLFVAVIVPAVGCSSRGSDHQIIKGAFLDASPLETGSEVRADGVLVGKVKSIELERKKGVAIVSLDVQKNVLPVHQDARMIIKPINLLGENYLDLDPGSPKKAYFTGDMLGTENTENAVTLQGVLDSFDDPTSAGLAALLLTAGEGLEGNGQNAADAIKALGPAMQDIDRLGDILREQNDVLASLVDHADPVSKALTKKKGKDLDRMIASLTSTLEATRDKQEALATTIDELPATLTEARRTFSALQTVSDELGPTLKKARPVTKDLRDISDEIVTFSKYADPAFNGFDALFKSADQLLKQAAPIASSLREHGSDLTDITHTVDFASQELLDKHRRELMTFVRYWALSTNSRDAASHYFRGVVHITPATLQMLLGSQDPLSIGEVDALKGLDPAADATNDLLSDITGNLAGLGGGSTGSGSSSAQKSDETDDGATGLTPKQEQGLLGQLLGGLS</sequence>
<comment type="caution">
    <text evidence="3">The sequence shown here is derived from an EMBL/GenBank/DDBJ whole genome shotgun (WGS) entry which is preliminary data.</text>
</comment>
<evidence type="ECO:0000256" key="1">
    <source>
        <dbReference type="SAM" id="MobiDB-lite"/>
    </source>
</evidence>
<organism evidence="3 4">
    <name type="scientific">Aeromicrobium ginsengisoli</name>
    <dbReference type="NCBI Taxonomy" id="363867"/>
    <lineage>
        <taxon>Bacteria</taxon>
        <taxon>Bacillati</taxon>
        <taxon>Actinomycetota</taxon>
        <taxon>Actinomycetes</taxon>
        <taxon>Propionibacteriales</taxon>
        <taxon>Nocardioidaceae</taxon>
        <taxon>Aeromicrobium</taxon>
    </lineage>
</organism>
<dbReference type="PANTHER" id="PTHR33371">
    <property type="entry name" value="INTERMEMBRANE PHOSPHOLIPID TRANSPORT SYSTEM BINDING PROTEIN MLAD-RELATED"/>
    <property type="match status" value="1"/>
</dbReference>